<organism evidence="11">
    <name type="scientific">Noctiluca scintillans</name>
    <name type="common">Sea sparkle</name>
    <name type="synonym">Red tide dinoflagellate</name>
    <dbReference type="NCBI Taxonomy" id="2966"/>
    <lineage>
        <taxon>Eukaryota</taxon>
        <taxon>Sar</taxon>
        <taxon>Alveolata</taxon>
        <taxon>Dinophyceae</taxon>
        <taxon>Noctilucales</taxon>
        <taxon>Noctilucaceae</taxon>
        <taxon>Noctiluca</taxon>
    </lineage>
</organism>
<evidence type="ECO:0000259" key="10">
    <source>
        <dbReference type="Pfam" id="PF01636"/>
    </source>
</evidence>
<evidence type="ECO:0000256" key="2">
    <source>
        <dbReference type="ARBA" id="ARBA00006219"/>
    </source>
</evidence>
<dbReference type="PANTHER" id="PTHR21064:SF1">
    <property type="entry name" value="HYDROXYLYSINE KINASE"/>
    <property type="match status" value="1"/>
</dbReference>
<comment type="subcellular location">
    <subcellularLocation>
        <location evidence="1">Cytoplasm</location>
    </subcellularLocation>
</comment>
<evidence type="ECO:0000256" key="3">
    <source>
        <dbReference type="ARBA" id="ARBA00022490"/>
    </source>
</evidence>
<sequence length="347" mass="38113">MSYGRPQLPLHDVPRVASMFNIIADGLQVREMDSYDDLVYVLTTALGDGYVMHVYNTARTENMQRQVECQVRLMARLRERALPVPVVIKSTSGEALVTLDSPVSGASRLLVSMFTYLEGELMPAECAKTDALLQHVGEIAGGVSHALVGYEEPDLDYTSDWDMRVLPKVIGSKLAFIPDAERACAARLADEYQAGVCDMLAKLPHSVLHADLNDTNLLFNEGRVVGIIDFGDAVLGCSLFEPGITAAYFSLCQPDPMVVFREVLRGYVRRAEVILSDFEVAAYFHIARGRLLLSVVNSAHGCSLEPDNSYLAHTAEPGWAALRLLAPISEADAVQYLSVIFTRTEVE</sequence>
<proteinExistence type="inferred from homology"/>
<evidence type="ECO:0000256" key="7">
    <source>
        <dbReference type="ARBA" id="ARBA00037368"/>
    </source>
</evidence>
<dbReference type="Gene3D" id="3.90.1200.10">
    <property type="match status" value="1"/>
</dbReference>
<dbReference type="InterPro" id="IPR011009">
    <property type="entry name" value="Kinase-like_dom_sf"/>
</dbReference>
<evidence type="ECO:0000256" key="1">
    <source>
        <dbReference type="ARBA" id="ARBA00004496"/>
    </source>
</evidence>
<comment type="catalytic activity">
    <reaction evidence="6">
        <text>(5R)-5-hydroxy-L-lysine + GTP = (5R)-5-phosphooxy-L-lysine + GDP + H(+)</text>
        <dbReference type="Rhea" id="RHEA:19049"/>
        <dbReference type="ChEBI" id="CHEBI:15378"/>
        <dbReference type="ChEBI" id="CHEBI:37565"/>
        <dbReference type="ChEBI" id="CHEBI:57882"/>
        <dbReference type="ChEBI" id="CHEBI:58189"/>
        <dbReference type="ChEBI" id="CHEBI:58357"/>
        <dbReference type="EC" id="2.7.1.81"/>
    </reaction>
</comment>
<evidence type="ECO:0000256" key="5">
    <source>
        <dbReference type="ARBA" id="ARBA00022777"/>
    </source>
</evidence>
<dbReference type="InterPro" id="IPR050249">
    <property type="entry name" value="Pseudomonas-type_ThrB"/>
</dbReference>
<keyword evidence="4" id="KW-0808">Transferase</keyword>
<keyword evidence="3" id="KW-0963">Cytoplasm</keyword>
<gene>
    <name evidence="11" type="ORF">NSCI0253_LOCUS21000</name>
</gene>
<dbReference type="Gene3D" id="3.30.200.20">
    <property type="entry name" value="Phosphorylase Kinase, domain 1"/>
    <property type="match status" value="1"/>
</dbReference>
<dbReference type="InterPro" id="IPR002575">
    <property type="entry name" value="Aminoglycoside_PTrfase"/>
</dbReference>
<dbReference type="GO" id="GO:0005737">
    <property type="term" value="C:cytoplasm"/>
    <property type="evidence" value="ECO:0007669"/>
    <property type="project" value="UniProtKB-SubCell"/>
</dbReference>
<evidence type="ECO:0000256" key="8">
    <source>
        <dbReference type="ARBA" id="ARBA00038873"/>
    </source>
</evidence>
<dbReference type="Pfam" id="PF01636">
    <property type="entry name" value="APH"/>
    <property type="match status" value="1"/>
</dbReference>
<dbReference type="GO" id="GO:0047992">
    <property type="term" value="F:hydroxylysine kinase activity"/>
    <property type="evidence" value="ECO:0007669"/>
    <property type="project" value="UniProtKB-EC"/>
</dbReference>
<comment type="function">
    <text evidence="7">Catalyzes the GTP-dependent phosphorylation of 5-hydroxy-L-lysine.</text>
</comment>
<accession>A0A7S1A9B7</accession>
<keyword evidence="5" id="KW-0418">Kinase</keyword>
<reference evidence="11" key="1">
    <citation type="submission" date="2021-01" db="EMBL/GenBank/DDBJ databases">
        <authorList>
            <person name="Corre E."/>
            <person name="Pelletier E."/>
            <person name="Niang G."/>
            <person name="Scheremetjew M."/>
            <person name="Finn R."/>
            <person name="Kale V."/>
            <person name="Holt S."/>
            <person name="Cochrane G."/>
            <person name="Meng A."/>
            <person name="Brown T."/>
            <person name="Cohen L."/>
        </authorList>
    </citation>
    <scope>NUCLEOTIDE SEQUENCE</scope>
</reference>
<evidence type="ECO:0000256" key="4">
    <source>
        <dbReference type="ARBA" id="ARBA00022679"/>
    </source>
</evidence>
<dbReference type="SUPFAM" id="SSF56112">
    <property type="entry name" value="Protein kinase-like (PK-like)"/>
    <property type="match status" value="1"/>
</dbReference>
<feature type="domain" description="Aminoglycoside phosphotransferase" evidence="10">
    <location>
        <begin position="35"/>
        <end position="267"/>
    </location>
</feature>
<name>A0A7S1A9B7_NOCSC</name>
<protein>
    <recommendedName>
        <fullName evidence="9">Hydroxylysine kinase</fullName>
        <ecNumber evidence="8">2.7.1.81</ecNumber>
    </recommendedName>
</protein>
<evidence type="ECO:0000256" key="6">
    <source>
        <dbReference type="ARBA" id="ARBA00036820"/>
    </source>
</evidence>
<dbReference type="AlphaFoldDB" id="A0A7S1A9B7"/>
<dbReference type="PANTHER" id="PTHR21064">
    <property type="entry name" value="AMINOGLYCOSIDE PHOSPHOTRANSFERASE DOMAIN-CONTAINING PROTEIN-RELATED"/>
    <property type="match status" value="1"/>
</dbReference>
<evidence type="ECO:0000313" key="11">
    <source>
        <dbReference type="EMBL" id="CAD8846650.1"/>
    </source>
</evidence>
<dbReference type="EMBL" id="HBFQ01029822">
    <property type="protein sequence ID" value="CAD8846650.1"/>
    <property type="molecule type" value="Transcribed_RNA"/>
</dbReference>
<dbReference type="EC" id="2.7.1.81" evidence="8"/>
<evidence type="ECO:0000256" key="9">
    <source>
        <dbReference type="ARBA" id="ARBA00040505"/>
    </source>
</evidence>
<comment type="similarity">
    <text evidence="2">Belongs to the aminoglycoside phosphotransferase family.</text>
</comment>